<dbReference type="Proteomes" id="UP000250140">
    <property type="component" value="Unassembled WGS sequence"/>
</dbReference>
<proteinExistence type="predicted"/>
<keyword evidence="3" id="KW-1185">Reference proteome</keyword>
<evidence type="ECO:0000256" key="1">
    <source>
        <dbReference type="SAM" id="Phobius"/>
    </source>
</evidence>
<dbReference type="AlphaFoldDB" id="A0A8E2F2I2"/>
<organism evidence="2 3">
    <name type="scientific">Glonium stellatum</name>
    <dbReference type="NCBI Taxonomy" id="574774"/>
    <lineage>
        <taxon>Eukaryota</taxon>
        <taxon>Fungi</taxon>
        <taxon>Dikarya</taxon>
        <taxon>Ascomycota</taxon>
        <taxon>Pezizomycotina</taxon>
        <taxon>Dothideomycetes</taxon>
        <taxon>Pleosporomycetidae</taxon>
        <taxon>Gloniales</taxon>
        <taxon>Gloniaceae</taxon>
        <taxon>Glonium</taxon>
    </lineage>
</organism>
<protein>
    <submittedName>
        <fullName evidence="2">Uncharacterized protein</fullName>
    </submittedName>
</protein>
<evidence type="ECO:0000313" key="3">
    <source>
        <dbReference type="Proteomes" id="UP000250140"/>
    </source>
</evidence>
<evidence type="ECO:0000313" key="2">
    <source>
        <dbReference type="EMBL" id="OCL09361.1"/>
    </source>
</evidence>
<reference evidence="2 3" key="1">
    <citation type="journal article" date="2016" name="Nat. Commun.">
        <title>Ectomycorrhizal ecology is imprinted in the genome of the dominant symbiotic fungus Cenococcum geophilum.</title>
        <authorList>
            <consortium name="DOE Joint Genome Institute"/>
            <person name="Peter M."/>
            <person name="Kohler A."/>
            <person name="Ohm R.A."/>
            <person name="Kuo A."/>
            <person name="Krutzmann J."/>
            <person name="Morin E."/>
            <person name="Arend M."/>
            <person name="Barry K.W."/>
            <person name="Binder M."/>
            <person name="Choi C."/>
            <person name="Clum A."/>
            <person name="Copeland A."/>
            <person name="Grisel N."/>
            <person name="Haridas S."/>
            <person name="Kipfer T."/>
            <person name="LaButti K."/>
            <person name="Lindquist E."/>
            <person name="Lipzen A."/>
            <person name="Maire R."/>
            <person name="Meier B."/>
            <person name="Mihaltcheva S."/>
            <person name="Molinier V."/>
            <person name="Murat C."/>
            <person name="Poggeler S."/>
            <person name="Quandt C.A."/>
            <person name="Sperisen C."/>
            <person name="Tritt A."/>
            <person name="Tisserant E."/>
            <person name="Crous P.W."/>
            <person name="Henrissat B."/>
            <person name="Nehls U."/>
            <person name="Egli S."/>
            <person name="Spatafora J.W."/>
            <person name="Grigoriev I.V."/>
            <person name="Martin F.M."/>
        </authorList>
    </citation>
    <scope>NUCLEOTIDE SEQUENCE [LARGE SCALE GENOMIC DNA]</scope>
    <source>
        <strain evidence="2 3">CBS 207.34</strain>
    </source>
</reference>
<sequence>MPLTVKRSYFLAFFILTVPIAFRTPPAFSLIFSCYKRPLQLTARHYLVRLTLSMPLKSPSIVLIFLLATTLLGVSLSSCRKTRLSFFNFICVISGLLALANSLIIIG</sequence>
<feature type="transmembrane region" description="Helical" evidence="1">
    <location>
        <begin position="86"/>
        <end position="106"/>
    </location>
</feature>
<keyword evidence="1" id="KW-1133">Transmembrane helix</keyword>
<name>A0A8E2F2I2_9PEZI</name>
<keyword evidence="1" id="KW-0472">Membrane</keyword>
<dbReference type="PROSITE" id="PS51257">
    <property type="entry name" value="PROKAR_LIPOPROTEIN"/>
    <property type="match status" value="1"/>
</dbReference>
<feature type="transmembrane region" description="Helical" evidence="1">
    <location>
        <begin position="60"/>
        <end position="79"/>
    </location>
</feature>
<dbReference type="EMBL" id="KV749463">
    <property type="protein sequence ID" value="OCL09361.1"/>
    <property type="molecule type" value="Genomic_DNA"/>
</dbReference>
<gene>
    <name evidence="2" type="ORF">AOQ84DRAFT_23295</name>
</gene>
<keyword evidence="1" id="KW-0812">Transmembrane</keyword>
<accession>A0A8E2F2I2</accession>